<evidence type="ECO:0000256" key="1">
    <source>
        <dbReference type="ARBA" id="ARBA00004141"/>
    </source>
</evidence>
<accession>A0AAV9J489</accession>
<keyword evidence="3 6" id="KW-1133">Transmembrane helix</keyword>
<dbReference type="Pfam" id="PF08592">
    <property type="entry name" value="Anthrone_oxy"/>
    <property type="match status" value="1"/>
</dbReference>
<evidence type="ECO:0000313" key="8">
    <source>
        <dbReference type="Proteomes" id="UP001324427"/>
    </source>
</evidence>
<comment type="similarity">
    <text evidence="5">Belongs to the anthrone oxygenase family.</text>
</comment>
<dbReference type="Proteomes" id="UP001324427">
    <property type="component" value="Unassembled WGS sequence"/>
</dbReference>
<dbReference type="GO" id="GO:0016020">
    <property type="term" value="C:membrane"/>
    <property type="evidence" value="ECO:0007669"/>
    <property type="project" value="UniProtKB-SubCell"/>
</dbReference>
<dbReference type="AlphaFoldDB" id="A0AAV9J489"/>
<keyword evidence="8" id="KW-1185">Reference proteome</keyword>
<sequence length="157" mass="16457">MDFELTAKLLAVPVAFVTAGYFACASQNSLPLLYEQPPSVSTPIFAGVFYRGAAFVIPTTLVSSAAYAYLACTTPVQRTVYGAAAAALLFNMPLTRIVMIPGINRLIEIGNLSSVEQEKAGQSGEVLKLLEAWNAQNAIRAVLAFAGGVAGLIAVMA</sequence>
<keyword evidence="4 6" id="KW-0472">Membrane</keyword>
<dbReference type="EMBL" id="JAVFHQ010000085">
    <property type="protein sequence ID" value="KAK4539715.1"/>
    <property type="molecule type" value="Genomic_DNA"/>
</dbReference>
<gene>
    <name evidence="7" type="ORF">LTR36_010426</name>
</gene>
<evidence type="ECO:0000256" key="2">
    <source>
        <dbReference type="ARBA" id="ARBA00022692"/>
    </source>
</evidence>
<dbReference type="InterPro" id="IPR013901">
    <property type="entry name" value="Anthrone_oxy"/>
</dbReference>
<comment type="subcellular location">
    <subcellularLocation>
        <location evidence="1">Membrane</location>
        <topology evidence="1">Multi-pass membrane protein</topology>
    </subcellularLocation>
</comment>
<proteinExistence type="inferred from homology"/>
<keyword evidence="2 6" id="KW-0812">Transmembrane</keyword>
<evidence type="ECO:0000256" key="3">
    <source>
        <dbReference type="ARBA" id="ARBA00022989"/>
    </source>
</evidence>
<evidence type="ECO:0008006" key="9">
    <source>
        <dbReference type="Google" id="ProtNLM"/>
    </source>
</evidence>
<evidence type="ECO:0000256" key="4">
    <source>
        <dbReference type="ARBA" id="ARBA00023136"/>
    </source>
</evidence>
<comment type="caution">
    <text evidence="7">The sequence shown here is derived from an EMBL/GenBank/DDBJ whole genome shotgun (WGS) entry which is preliminary data.</text>
</comment>
<dbReference type="PANTHER" id="PTHR35042">
    <property type="entry name" value="ANTHRONE OXYGENASE ENCC"/>
    <property type="match status" value="1"/>
</dbReference>
<evidence type="ECO:0000256" key="6">
    <source>
        <dbReference type="SAM" id="Phobius"/>
    </source>
</evidence>
<organism evidence="7 8">
    <name type="scientific">Oleoguttula mirabilis</name>
    <dbReference type="NCBI Taxonomy" id="1507867"/>
    <lineage>
        <taxon>Eukaryota</taxon>
        <taxon>Fungi</taxon>
        <taxon>Dikarya</taxon>
        <taxon>Ascomycota</taxon>
        <taxon>Pezizomycotina</taxon>
        <taxon>Dothideomycetes</taxon>
        <taxon>Dothideomycetidae</taxon>
        <taxon>Mycosphaerellales</taxon>
        <taxon>Teratosphaeriaceae</taxon>
        <taxon>Oleoguttula</taxon>
    </lineage>
</organism>
<evidence type="ECO:0000256" key="5">
    <source>
        <dbReference type="ARBA" id="ARBA00034313"/>
    </source>
</evidence>
<feature type="transmembrane region" description="Helical" evidence="6">
    <location>
        <begin position="138"/>
        <end position="156"/>
    </location>
</feature>
<dbReference type="PANTHER" id="PTHR35042:SF1">
    <property type="entry name" value="DUF1772-DOMAIN-CONTAINING PROTEIN"/>
    <property type="match status" value="1"/>
</dbReference>
<feature type="transmembrane region" description="Helical" evidence="6">
    <location>
        <begin position="82"/>
        <end position="103"/>
    </location>
</feature>
<reference evidence="7 8" key="1">
    <citation type="submission" date="2021-11" db="EMBL/GenBank/DDBJ databases">
        <title>Black yeast isolated from Biological Soil Crust.</title>
        <authorList>
            <person name="Kurbessoian T."/>
        </authorList>
    </citation>
    <scope>NUCLEOTIDE SEQUENCE [LARGE SCALE GENOMIC DNA]</scope>
    <source>
        <strain evidence="7 8">CCFEE 5522</strain>
    </source>
</reference>
<protein>
    <recommendedName>
        <fullName evidence="9">DUF1772-domain-containing protein</fullName>
    </recommendedName>
</protein>
<feature type="transmembrane region" description="Helical" evidence="6">
    <location>
        <begin position="49"/>
        <end position="70"/>
    </location>
</feature>
<evidence type="ECO:0000313" key="7">
    <source>
        <dbReference type="EMBL" id="KAK4539715.1"/>
    </source>
</evidence>
<name>A0AAV9J489_9PEZI</name>